<evidence type="ECO:0000313" key="1">
    <source>
        <dbReference type="EMBL" id="SDO59225.1"/>
    </source>
</evidence>
<protein>
    <recommendedName>
        <fullName evidence="3">Methylmuconolactone methyl-isomerase</fullName>
    </recommendedName>
</protein>
<dbReference type="InterPro" id="IPR011008">
    <property type="entry name" value="Dimeric_a/b-barrel"/>
</dbReference>
<dbReference type="STRING" id="1166073.SAMN05192530_108140"/>
<name>A0A1H0KTQ2_9HYPH</name>
<dbReference type="AlphaFoldDB" id="A0A1H0KTQ2"/>
<organism evidence="1 2">
    <name type="scientific">Aureimonas jatrophae</name>
    <dbReference type="NCBI Taxonomy" id="1166073"/>
    <lineage>
        <taxon>Bacteria</taxon>
        <taxon>Pseudomonadati</taxon>
        <taxon>Pseudomonadota</taxon>
        <taxon>Alphaproteobacteria</taxon>
        <taxon>Hyphomicrobiales</taxon>
        <taxon>Aurantimonadaceae</taxon>
        <taxon>Aureimonas</taxon>
    </lineage>
</organism>
<accession>A0A1H0KTQ2</accession>
<proteinExistence type="predicted"/>
<dbReference type="Gene3D" id="3.30.70.100">
    <property type="match status" value="1"/>
</dbReference>
<dbReference type="Proteomes" id="UP000198793">
    <property type="component" value="Unassembled WGS sequence"/>
</dbReference>
<evidence type="ECO:0000313" key="2">
    <source>
        <dbReference type="Proteomes" id="UP000198793"/>
    </source>
</evidence>
<keyword evidence="2" id="KW-1185">Reference proteome</keyword>
<sequence length="316" mass="35048">MRPVSLQAKDTPLPTLSTAANFAERDRTIAINTYTTVLRRDRVPHDLFATYWRDVHGPLCSRIPGLGWYVQAHFDREQDAHLWPEIEGIRTFDNYELDGGVEIGFASADDQTLFNDTCAILFADEQNMFAATVAYALPKGSQTLVDRSVDPVPNGDDGLDRIHVHFGAAHTDAEAFGARIEALARDLAVEPAVLKVRVHLPDRYDNAKPAPPAPYVGHEVSTERELIAVLELAFATPLERRQFFASPNFQTATRDLDRDVAYATGFAVSGVYTYVRDKTLTLAGLRGSRPAQLIEQIGAVNQVTDEVRRLLMTGKL</sequence>
<dbReference type="SUPFAM" id="SSF54909">
    <property type="entry name" value="Dimeric alpha+beta barrel"/>
    <property type="match status" value="1"/>
</dbReference>
<dbReference type="EMBL" id="FNIT01000008">
    <property type="protein sequence ID" value="SDO59225.1"/>
    <property type="molecule type" value="Genomic_DNA"/>
</dbReference>
<gene>
    <name evidence="1" type="ORF">SAMN05192530_108140</name>
</gene>
<evidence type="ECO:0008006" key="3">
    <source>
        <dbReference type="Google" id="ProtNLM"/>
    </source>
</evidence>
<reference evidence="1 2" key="1">
    <citation type="submission" date="2016-10" db="EMBL/GenBank/DDBJ databases">
        <authorList>
            <person name="de Groot N.N."/>
        </authorList>
    </citation>
    <scope>NUCLEOTIDE SEQUENCE [LARGE SCALE GENOMIC DNA]</scope>
    <source>
        <strain evidence="2">L7-484,KACC 16230,DSM 25025</strain>
    </source>
</reference>